<reference evidence="1 2" key="1">
    <citation type="submission" date="2022-09" db="EMBL/GenBank/DDBJ databases">
        <authorList>
            <person name="Kop L."/>
        </authorList>
    </citation>
    <scope>NUCLEOTIDE SEQUENCE [LARGE SCALE GENOMIC DNA]</scope>
    <source>
        <strain evidence="1 2">347</strain>
    </source>
</reference>
<proteinExistence type="predicted"/>
<gene>
    <name evidence="1" type="ORF">NSPWAT_0567</name>
</gene>
<sequence>MKKTGAMDPQLKTRLTSLLDGCEGVILDFDGLIADSEPFHYKAYNTVFERYGHSIDADEYWVEFTSKGKGIQGEIERYNLKLDIRPEAMREQKFELYSEFCSNGDIRLFPDARRFMETMKQRFKLAIASGSWEHDIRAILRHGEAEHLVETILGKSPGTRREKPAPDIFLQAAEQLGLAPERCLVMEDALKGVHAAHDAGMSCVIVLNPLNRNIDFSQADLIVSSLAEFMDHL</sequence>
<dbReference type="InterPro" id="IPR006439">
    <property type="entry name" value="HAD-SF_hydro_IA"/>
</dbReference>
<dbReference type="InterPro" id="IPR041492">
    <property type="entry name" value="HAD_2"/>
</dbReference>
<dbReference type="Proteomes" id="UP001157733">
    <property type="component" value="Chromosome"/>
</dbReference>
<dbReference type="SUPFAM" id="SSF56784">
    <property type="entry name" value="HAD-like"/>
    <property type="match status" value="1"/>
</dbReference>
<evidence type="ECO:0000313" key="1">
    <source>
        <dbReference type="EMBL" id="CAI2717426.1"/>
    </source>
</evidence>
<dbReference type="Pfam" id="PF13419">
    <property type="entry name" value="HAD_2"/>
    <property type="match status" value="1"/>
</dbReference>
<dbReference type="PANTHER" id="PTHR18901:SF38">
    <property type="entry name" value="PSEUDOURIDINE-5'-PHOSPHATASE"/>
    <property type="match status" value="1"/>
</dbReference>
<dbReference type="NCBIfam" id="TIGR01509">
    <property type="entry name" value="HAD-SF-IA-v3"/>
    <property type="match status" value="1"/>
</dbReference>
<dbReference type="RefSeq" id="WP_282010367.1">
    <property type="nucleotide sequence ID" value="NZ_OX336137.1"/>
</dbReference>
<organism evidence="1 2">
    <name type="scientific">Nitrospina watsonii</name>
    <dbReference type="NCBI Taxonomy" id="1323948"/>
    <lineage>
        <taxon>Bacteria</taxon>
        <taxon>Pseudomonadati</taxon>
        <taxon>Nitrospinota/Tectimicrobiota group</taxon>
        <taxon>Nitrospinota</taxon>
        <taxon>Nitrospinia</taxon>
        <taxon>Nitrospinales</taxon>
        <taxon>Nitrospinaceae</taxon>
        <taxon>Nitrospina</taxon>
    </lineage>
</organism>
<dbReference type="PANTHER" id="PTHR18901">
    <property type="entry name" value="2-DEOXYGLUCOSE-6-PHOSPHATE PHOSPHATASE 2"/>
    <property type="match status" value="1"/>
</dbReference>
<dbReference type="EMBL" id="OX336137">
    <property type="protein sequence ID" value="CAI2717426.1"/>
    <property type="molecule type" value="Genomic_DNA"/>
</dbReference>
<dbReference type="InterPro" id="IPR023198">
    <property type="entry name" value="PGP-like_dom2"/>
</dbReference>
<protein>
    <submittedName>
        <fullName evidence="1">Phosphatase yqaB</fullName>
        <ecNumber evidence="1">3.1.3.-</ecNumber>
    </submittedName>
</protein>
<dbReference type="InterPro" id="IPR036412">
    <property type="entry name" value="HAD-like_sf"/>
</dbReference>
<evidence type="ECO:0000313" key="2">
    <source>
        <dbReference type="Proteomes" id="UP001157733"/>
    </source>
</evidence>
<accession>A0ABM9HB95</accession>
<name>A0ABM9HB95_9BACT</name>
<dbReference type="InterPro" id="IPR023214">
    <property type="entry name" value="HAD_sf"/>
</dbReference>
<keyword evidence="1" id="KW-0378">Hydrolase</keyword>
<dbReference type="Gene3D" id="1.10.150.240">
    <property type="entry name" value="Putative phosphatase, domain 2"/>
    <property type="match status" value="1"/>
</dbReference>
<keyword evidence="2" id="KW-1185">Reference proteome</keyword>
<dbReference type="SFLD" id="SFLDG01129">
    <property type="entry name" value="C1.5:_HAD__Beta-PGM__Phosphata"/>
    <property type="match status" value="1"/>
</dbReference>
<dbReference type="SFLD" id="SFLDS00003">
    <property type="entry name" value="Haloacid_Dehalogenase"/>
    <property type="match status" value="1"/>
</dbReference>
<dbReference type="GO" id="GO:0016787">
    <property type="term" value="F:hydrolase activity"/>
    <property type="evidence" value="ECO:0007669"/>
    <property type="project" value="UniProtKB-KW"/>
</dbReference>
<dbReference type="Gene3D" id="3.40.50.1000">
    <property type="entry name" value="HAD superfamily/HAD-like"/>
    <property type="match status" value="1"/>
</dbReference>
<dbReference type="EC" id="3.1.3.-" evidence="1"/>